<feature type="compositionally biased region" description="Low complexity" evidence="1">
    <location>
        <begin position="733"/>
        <end position="751"/>
    </location>
</feature>
<feature type="compositionally biased region" description="Polar residues" evidence="1">
    <location>
        <begin position="310"/>
        <end position="319"/>
    </location>
</feature>
<proteinExistence type="predicted"/>
<feature type="compositionally biased region" description="Polar residues" evidence="1">
    <location>
        <begin position="688"/>
        <end position="698"/>
    </location>
</feature>
<keyword evidence="2" id="KW-1185">Reference proteome</keyword>
<name>A0AAF3EZ19_9BILA</name>
<organism evidence="2 3">
    <name type="scientific">Mesorhabditis belari</name>
    <dbReference type="NCBI Taxonomy" id="2138241"/>
    <lineage>
        <taxon>Eukaryota</taxon>
        <taxon>Metazoa</taxon>
        <taxon>Ecdysozoa</taxon>
        <taxon>Nematoda</taxon>
        <taxon>Chromadorea</taxon>
        <taxon>Rhabditida</taxon>
        <taxon>Rhabditina</taxon>
        <taxon>Rhabditomorpha</taxon>
        <taxon>Rhabditoidea</taxon>
        <taxon>Rhabditidae</taxon>
        <taxon>Mesorhabditinae</taxon>
        <taxon>Mesorhabditis</taxon>
    </lineage>
</organism>
<feature type="compositionally biased region" description="Polar residues" evidence="1">
    <location>
        <begin position="55"/>
        <end position="71"/>
    </location>
</feature>
<dbReference type="WBParaSite" id="MBELARI_LOCUS19453">
    <property type="protein sequence ID" value="MBELARI_LOCUS19453"/>
    <property type="gene ID" value="MBELARI_LOCUS19453"/>
</dbReference>
<dbReference type="AlphaFoldDB" id="A0AAF3EZ19"/>
<feature type="region of interest" description="Disordered" evidence="1">
    <location>
        <begin position="306"/>
        <end position="359"/>
    </location>
</feature>
<sequence length="914" mass="104410">METKVKDDDEKVDSMKEIEGGEEKEEEDEDVNNEGKDGGEEGEEIEEEGDGDGRTPSSMDENTGGDSNDSNEIPLPDSMVAECEISETPITDQSPDSRAAIVFDPSNRTFKAINIRALPENSTTGEEIDINGTIYTINEFFETFDEAQKACEQKVETLNSTSSGQLFFNATRNGGSYEESYEDDEVEATEINAELFNAGEPSPVPQQEKGPENDPIEAIRYLFAVYYNELSEDITRLNRRQESLCTMMETVLGGSWTTGSVDERRGIDPREPRVLRRLGAKNFFRLQPAMRPSTNPMTDEYRDLLLPEPETSSQSNARRSCTLPENREKFRRQRYDDDGENSEESANYKGTAKGGHPGYPYISKEDEELCLTQSCGVPANYAQRVARILFKDSLQLYFKEQDPRKRHWIHDMVDFRFPSEDKQTQMYKWKNCSWAINKNRHGKEPQAFHPRRSTYLPDTSNASPSNANFAQLSYDKRKGQHYKSWTGKEEISHVKPDFPYVSEEIEQGAYEKSPHDPIKYTEILAFQLFHDSLDKLFSEQDGAKKEWLRDMVDYRFPLDDKLKRDTRWKVCGAAANRNRLKHVVNGVVLAYPYTSKEFEENCLRAARGNPTVYAEMMGRGLFAESINVSFKDQDPRKRTWLHDILDRRFPTHDKIKQIQKWKLCSSAINKNRSLTNAQLDEYRIAAAKSSTAHSGASTSKKEEKETITKPKEEKEPHTRARDPPRNREEIAPTATTRTQARSTSRGATTSTLPVTEEPPLVIVKHPRSRGVEKETPKETNGIPGTRSNDSIKLRAVTKRSAAPATTDTPIVTKMARRKNSLLVADPTIAFPYNVNDDQEEEFFQKSDGSASSYAKTVAQILFKDNLNAYFKEQDEDRRNWLRKLVDARFPTPRKRDQEIKWKNCQLAINKNRSS</sequence>
<evidence type="ECO:0000313" key="2">
    <source>
        <dbReference type="Proteomes" id="UP000887575"/>
    </source>
</evidence>
<feature type="compositionally biased region" description="Acidic residues" evidence="1">
    <location>
        <begin position="40"/>
        <end position="50"/>
    </location>
</feature>
<feature type="compositionally biased region" description="Acidic residues" evidence="1">
    <location>
        <begin position="22"/>
        <end position="32"/>
    </location>
</feature>
<feature type="region of interest" description="Disordered" evidence="1">
    <location>
        <begin position="1"/>
        <end position="75"/>
    </location>
</feature>
<evidence type="ECO:0000256" key="1">
    <source>
        <dbReference type="SAM" id="MobiDB-lite"/>
    </source>
</evidence>
<feature type="compositionally biased region" description="Basic and acidic residues" evidence="1">
    <location>
        <begin position="699"/>
        <end position="730"/>
    </location>
</feature>
<dbReference type="Proteomes" id="UP000887575">
    <property type="component" value="Unassembled WGS sequence"/>
</dbReference>
<feature type="compositionally biased region" description="Basic and acidic residues" evidence="1">
    <location>
        <begin position="1"/>
        <end position="21"/>
    </location>
</feature>
<feature type="region of interest" description="Disordered" evidence="1">
    <location>
        <begin position="687"/>
        <end position="789"/>
    </location>
</feature>
<accession>A0AAF3EZ19</accession>
<feature type="compositionally biased region" description="Basic and acidic residues" evidence="1">
    <location>
        <begin position="325"/>
        <end position="336"/>
    </location>
</feature>
<reference evidence="3" key="1">
    <citation type="submission" date="2024-02" db="UniProtKB">
        <authorList>
            <consortium name="WormBaseParasite"/>
        </authorList>
    </citation>
    <scope>IDENTIFICATION</scope>
</reference>
<evidence type="ECO:0000313" key="3">
    <source>
        <dbReference type="WBParaSite" id="MBELARI_LOCUS19453"/>
    </source>
</evidence>
<protein>
    <submittedName>
        <fullName evidence="3">Uncharacterized protein</fullName>
    </submittedName>
</protein>